<dbReference type="GO" id="GO:0005634">
    <property type="term" value="C:nucleus"/>
    <property type="evidence" value="ECO:0007669"/>
    <property type="project" value="TreeGrafter"/>
</dbReference>
<evidence type="ECO:0008006" key="4">
    <source>
        <dbReference type="Google" id="ProtNLM"/>
    </source>
</evidence>
<proteinExistence type="predicted"/>
<protein>
    <recommendedName>
        <fullName evidence="4">HCNGP-domain-containing protein</fullName>
    </recommendedName>
</protein>
<dbReference type="Proteomes" id="UP001140094">
    <property type="component" value="Unassembled WGS sequence"/>
</dbReference>
<evidence type="ECO:0000313" key="2">
    <source>
        <dbReference type="EMBL" id="KAJ2805850.1"/>
    </source>
</evidence>
<dbReference type="InterPro" id="IPR012479">
    <property type="entry name" value="SAP30BP"/>
</dbReference>
<feature type="region of interest" description="Disordered" evidence="1">
    <location>
        <begin position="224"/>
        <end position="272"/>
    </location>
</feature>
<dbReference type="GO" id="GO:0006355">
    <property type="term" value="P:regulation of DNA-templated transcription"/>
    <property type="evidence" value="ECO:0007669"/>
    <property type="project" value="InterPro"/>
</dbReference>
<dbReference type="EMBL" id="JANBUO010000251">
    <property type="protein sequence ID" value="KAJ2805850.1"/>
    <property type="molecule type" value="Genomic_DNA"/>
</dbReference>
<dbReference type="PANTHER" id="PTHR13464">
    <property type="entry name" value="TRANSCRIPTIONAL REGULATOR PROTEIN HCNGP"/>
    <property type="match status" value="1"/>
</dbReference>
<feature type="region of interest" description="Disordered" evidence="1">
    <location>
        <begin position="1"/>
        <end position="77"/>
    </location>
</feature>
<accession>A0A9W8HWI0</accession>
<dbReference type="Pfam" id="PF07818">
    <property type="entry name" value="HCNGP"/>
    <property type="match status" value="1"/>
</dbReference>
<feature type="compositionally biased region" description="Basic and acidic residues" evidence="1">
    <location>
        <begin position="65"/>
        <end position="77"/>
    </location>
</feature>
<dbReference type="OrthoDB" id="1714508at2759"/>
<evidence type="ECO:0000313" key="3">
    <source>
        <dbReference type="Proteomes" id="UP001140094"/>
    </source>
</evidence>
<keyword evidence="3" id="KW-1185">Reference proteome</keyword>
<dbReference type="PANTHER" id="PTHR13464:SF0">
    <property type="entry name" value="SAP30-BINDING PROTEIN"/>
    <property type="match status" value="1"/>
</dbReference>
<name>A0A9W8HWI0_9FUNG</name>
<feature type="compositionally biased region" description="Polar residues" evidence="1">
    <location>
        <begin position="52"/>
        <end position="62"/>
    </location>
</feature>
<dbReference type="AlphaFoldDB" id="A0A9W8HWI0"/>
<gene>
    <name evidence="2" type="ORF">H4R20_001927</name>
</gene>
<sequence>MADATNALFNALGAYSSGGESGSEDEGSSPESSLRPATEPAVPPLDHEDTARPTSQEQSIETDSGDEHVEGSDGEQHHDSVLEQMDHTIYEGVDDKELDAYVSIKGNLGKLLGCDQVPDIVAPAAASECSEELQAKFQQWYRLREQGANFNEALMRNKTFRNPNIYRWLVDHLQLEEAGSNITPDNGFDPIQLRRDFTAKGLAEEQERRARGYAARKAAAAAAGTPRQIQFQSAGHESIQSTRRTVSSAATDSNVRKLHESNHTAAAQPENMNSFEDAVQRAKLIAQHLAKAKRQ</sequence>
<reference evidence="2" key="1">
    <citation type="submission" date="2022-07" db="EMBL/GenBank/DDBJ databases">
        <title>Phylogenomic reconstructions and comparative analyses of Kickxellomycotina fungi.</title>
        <authorList>
            <person name="Reynolds N.K."/>
            <person name="Stajich J.E."/>
            <person name="Barry K."/>
            <person name="Grigoriev I.V."/>
            <person name="Crous P."/>
            <person name="Smith M.E."/>
        </authorList>
    </citation>
    <scope>NUCLEOTIDE SEQUENCE</scope>
    <source>
        <strain evidence="2">NRRL 1565</strain>
    </source>
</reference>
<evidence type="ECO:0000256" key="1">
    <source>
        <dbReference type="SAM" id="MobiDB-lite"/>
    </source>
</evidence>
<organism evidence="2 3">
    <name type="scientific">Coemansia guatemalensis</name>
    <dbReference type="NCBI Taxonomy" id="2761395"/>
    <lineage>
        <taxon>Eukaryota</taxon>
        <taxon>Fungi</taxon>
        <taxon>Fungi incertae sedis</taxon>
        <taxon>Zoopagomycota</taxon>
        <taxon>Kickxellomycotina</taxon>
        <taxon>Kickxellomycetes</taxon>
        <taxon>Kickxellales</taxon>
        <taxon>Kickxellaceae</taxon>
        <taxon>Coemansia</taxon>
    </lineage>
</organism>
<comment type="caution">
    <text evidence="2">The sequence shown here is derived from an EMBL/GenBank/DDBJ whole genome shotgun (WGS) entry which is preliminary data.</text>
</comment>
<feature type="compositionally biased region" description="Polar residues" evidence="1">
    <location>
        <begin position="227"/>
        <end position="253"/>
    </location>
</feature>